<evidence type="ECO:0000259" key="1">
    <source>
        <dbReference type="PROSITE" id="PS51832"/>
    </source>
</evidence>
<gene>
    <name evidence="2" type="ORF">ACFSJF_15195</name>
</gene>
<dbReference type="PANTHER" id="PTHR43155:SF2">
    <property type="entry name" value="CYCLIC DI-GMP PHOSPHODIESTERASE PA4108"/>
    <property type="match status" value="1"/>
</dbReference>
<dbReference type="InterPro" id="IPR003607">
    <property type="entry name" value="HD/PDEase_dom"/>
</dbReference>
<dbReference type="PANTHER" id="PTHR43155">
    <property type="entry name" value="CYCLIC DI-GMP PHOSPHODIESTERASE PA4108-RELATED"/>
    <property type="match status" value="1"/>
</dbReference>
<keyword evidence="2" id="KW-0378">Hydrolase</keyword>
<evidence type="ECO:0000313" key="2">
    <source>
        <dbReference type="EMBL" id="MFD2045620.1"/>
    </source>
</evidence>
<dbReference type="GO" id="GO:0016787">
    <property type="term" value="F:hydrolase activity"/>
    <property type="evidence" value="ECO:0007669"/>
    <property type="project" value="UniProtKB-KW"/>
</dbReference>
<dbReference type="EMBL" id="JBHUHQ010000020">
    <property type="protein sequence ID" value="MFD2045620.1"/>
    <property type="molecule type" value="Genomic_DNA"/>
</dbReference>
<dbReference type="RefSeq" id="WP_377558265.1">
    <property type="nucleotide sequence ID" value="NZ_JBHUHQ010000020.1"/>
</dbReference>
<dbReference type="Gene3D" id="1.10.3210.10">
    <property type="entry name" value="Hypothetical protein af1432"/>
    <property type="match status" value="1"/>
</dbReference>
<comment type="caution">
    <text evidence="2">The sequence shown here is derived from an EMBL/GenBank/DDBJ whole genome shotgun (WGS) entry which is preliminary data.</text>
</comment>
<protein>
    <submittedName>
        <fullName evidence="2">HD-GYP domain-containing protein</fullName>
        <ecNumber evidence="2">3.1.4.-</ecNumber>
    </submittedName>
</protein>
<organism evidence="2 3">
    <name type="scientific">Ornithinibacillus salinisoli</name>
    <dbReference type="NCBI Taxonomy" id="1848459"/>
    <lineage>
        <taxon>Bacteria</taxon>
        <taxon>Bacillati</taxon>
        <taxon>Bacillota</taxon>
        <taxon>Bacilli</taxon>
        <taxon>Bacillales</taxon>
        <taxon>Bacillaceae</taxon>
        <taxon>Ornithinibacillus</taxon>
    </lineage>
</organism>
<dbReference type="SUPFAM" id="SSF109604">
    <property type="entry name" value="HD-domain/PDEase-like"/>
    <property type="match status" value="1"/>
</dbReference>
<name>A0ABW4W452_9BACI</name>
<feature type="domain" description="HD-GYP" evidence="1">
    <location>
        <begin position="126"/>
        <end position="322"/>
    </location>
</feature>
<dbReference type="Proteomes" id="UP001597383">
    <property type="component" value="Unassembled WGS sequence"/>
</dbReference>
<dbReference type="CDD" id="cd00077">
    <property type="entry name" value="HDc"/>
    <property type="match status" value="1"/>
</dbReference>
<sequence length="368" mass="42186">MRVNPSQLVPGCVLLRDVLGKTNRPIIPKKTVLTKEHIKILEKFLIETVDVSEKLQDGKLYKPNPEEKPKEKTKSTKKKDIQLDKLSFEDHYLYVVATYQKLFDTWRNNAPIDMVIVRNLIIPLINRMDDIGSAIYTLHNFTNKKDYFYHHSVSVSIIAAFIGKKMGYEKGEWLQIGIAGLLSDAGMAKLSPSLLQKEGSLNQTERAEVIKHPTYSYRLLEHLSSVTYAIKLAVLQHHERIDGSGYPLGLSKEKIHNYARIIAVCDTYHAMTSERMYKEKQSPFRVIEELQKEQYTKLDVIVVQTFIEAISNFSVGTKVSLSNNQIGEIVFMEPNQPTRPMIRLDKSDEIISLSNHHTLFIQEIISQT</sequence>
<dbReference type="EC" id="3.1.4.-" evidence="2"/>
<proteinExistence type="predicted"/>
<dbReference type="SMART" id="SM00471">
    <property type="entry name" value="HDc"/>
    <property type="match status" value="1"/>
</dbReference>
<dbReference type="PROSITE" id="PS51832">
    <property type="entry name" value="HD_GYP"/>
    <property type="match status" value="1"/>
</dbReference>
<reference evidence="3" key="1">
    <citation type="journal article" date="2019" name="Int. J. Syst. Evol. Microbiol.">
        <title>The Global Catalogue of Microorganisms (GCM) 10K type strain sequencing project: providing services to taxonomists for standard genome sequencing and annotation.</title>
        <authorList>
            <consortium name="The Broad Institute Genomics Platform"/>
            <consortium name="The Broad Institute Genome Sequencing Center for Infectious Disease"/>
            <person name="Wu L."/>
            <person name="Ma J."/>
        </authorList>
    </citation>
    <scope>NUCLEOTIDE SEQUENCE [LARGE SCALE GENOMIC DNA]</scope>
    <source>
        <strain evidence="3">R28</strain>
    </source>
</reference>
<dbReference type="Pfam" id="PF13487">
    <property type="entry name" value="HD_5"/>
    <property type="match status" value="1"/>
</dbReference>
<evidence type="ECO:0000313" key="3">
    <source>
        <dbReference type="Proteomes" id="UP001597383"/>
    </source>
</evidence>
<keyword evidence="3" id="KW-1185">Reference proteome</keyword>
<dbReference type="InterPro" id="IPR037522">
    <property type="entry name" value="HD_GYP_dom"/>
</dbReference>
<accession>A0ABW4W452</accession>